<dbReference type="AlphaFoldDB" id="A0A239NH35"/>
<protein>
    <submittedName>
        <fullName evidence="2">Sporulation-control protein</fullName>
    </submittedName>
</protein>
<evidence type="ECO:0000256" key="1">
    <source>
        <dbReference type="SAM" id="MobiDB-lite"/>
    </source>
</evidence>
<dbReference type="PANTHER" id="PTHR40053">
    <property type="entry name" value="SPORULATION-CONTROL PROTEIN SPO0M"/>
    <property type="match status" value="1"/>
</dbReference>
<sequence length="329" mass="35092">MVFKRMLGAFGVGAPSVDTVLATPRVQPGGSLRGEVRIKGGDFDADIEYVALGLVTQVESEHGEGEQIGLVEFFRTQVSGPFRLSTAEDRIVPFHLPVPWEAPVTEIAGRHLNGMAMGVRTELAIAKAVDKGDMDPVEIEPTASQEAVLRAFFQLGFHFKSADLERGRIYGVSQQLPFFQEIEFYPPAQYSGQINEVELTFVANPAGLDVIVEADKRGGRYSSGTDAVGRFQLTHEQALQVDWAAEINGWVASLSQHHGGSHTAGHDPYGRYGGHHGGHHDSHRGHHGGGPGWGGIAAAGAAGVVGGFVAAEAIDEVGDFFEGDGGEEE</sequence>
<accession>A0A239NH35</accession>
<dbReference type="Proteomes" id="UP000198282">
    <property type="component" value="Unassembled WGS sequence"/>
</dbReference>
<dbReference type="PANTHER" id="PTHR40053:SF1">
    <property type="entry name" value="SPORULATION-CONTROL PROTEIN SPO0M"/>
    <property type="match status" value="1"/>
</dbReference>
<organism evidence="2 3">
    <name type="scientific">Streptosporangium subroseum</name>
    <dbReference type="NCBI Taxonomy" id="106412"/>
    <lineage>
        <taxon>Bacteria</taxon>
        <taxon>Bacillati</taxon>
        <taxon>Actinomycetota</taxon>
        <taxon>Actinomycetes</taxon>
        <taxon>Streptosporangiales</taxon>
        <taxon>Streptosporangiaceae</taxon>
        <taxon>Streptosporangium</taxon>
    </lineage>
</organism>
<gene>
    <name evidence="2" type="ORF">SAMN05216276_105716</name>
</gene>
<dbReference type="RefSeq" id="WP_089212009.1">
    <property type="nucleotide sequence ID" value="NZ_FZOD01000057.1"/>
</dbReference>
<evidence type="ECO:0000313" key="3">
    <source>
        <dbReference type="Proteomes" id="UP000198282"/>
    </source>
</evidence>
<name>A0A239NH35_9ACTN</name>
<evidence type="ECO:0000313" key="2">
    <source>
        <dbReference type="EMBL" id="SNT53783.1"/>
    </source>
</evidence>
<proteinExistence type="predicted"/>
<keyword evidence="3" id="KW-1185">Reference proteome</keyword>
<dbReference type="Pfam" id="PF07070">
    <property type="entry name" value="Spo0M"/>
    <property type="match status" value="1"/>
</dbReference>
<dbReference type="OrthoDB" id="3431481at2"/>
<reference evidence="2 3" key="1">
    <citation type="submission" date="2017-06" db="EMBL/GenBank/DDBJ databases">
        <authorList>
            <person name="Kim H.J."/>
            <person name="Triplett B.A."/>
        </authorList>
    </citation>
    <scope>NUCLEOTIDE SEQUENCE [LARGE SCALE GENOMIC DNA]</scope>
    <source>
        <strain evidence="2 3">CGMCC 4.2132</strain>
    </source>
</reference>
<dbReference type="EMBL" id="FZOD01000057">
    <property type="protein sequence ID" value="SNT53783.1"/>
    <property type="molecule type" value="Genomic_DNA"/>
</dbReference>
<feature type="compositionally biased region" description="Basic residues" evidence="1">
    <location>
        <begin position="273"/>
        <end position="287"/>
    </location>
</feature>
<feature type="region of interest" description="Disordered" evidence="1">
    <location>
        <begin position="257"/>
        <end position="291"/>
    </location>
</feature>
<dbReference type="InterPro" id="IPR009776">
    <property type="entry name" value="Spore_0_M"/>
</dbReference>